<dbReference type="PROSITE" id="PS50110">
    <property type="entry name" value="RESPONSE_REGULATORY"/>
    <property type="match status" value="1"/>
</dbReference>
<dbReference type="Pfam" id="PF04397">
    <property type="entry name" value="LytTR"/>
    <property type="match status" value="1"/>
</dbReference>
<feature type="domain" description="Response regulatory" evidence="3">
    <location>
        <begin position="1"/>
        <end position="110"/>
    </location>
</feature>
<dbReference type="Pfam" id="PF00072">
    <property type="entry name" value="Response_reg"/>
    <property type="match status" value="1"/>
</dbReference>
<dbReference type="Proteomes" id="UP000662747">
    <property type="component" value="Chromosome"/>
</dbReference>
<feature type="domain" description="HTH LytTR-type" evidence="4">
    <location>
        <begin position="158"/>
        <end position="262"/>
    </location>
</feature>
<proteinExistence type="predicted"/>
<dbReference type="Gene3D" id="3.40.50.2300">
    <property type="match status" value="1"/>
</dbReference>
<evidence type="ECO:0000259" key="4">
    <source>
        <dbReference type="PROSITE" id="PS50930"/>
    </source>
</evidence>
<evidence type="ECO:0000313" key="5">
    <source>
        <dbReference type="EMBL" id="QSQ28224.1"/>
    </source>
</evidence>
<evidence type="ECO:0000256" key="2">
    <source>
        <dbReference type="SAM" id="MobiDB-lite"/>
    </source>
</evidence>
<feature type="compositionally biased region" description="Pro residues" evidence="2">
    <location>
        <begin position="133"/>
        <end position="148"/>
    </location>
</feature>
<sequence length="263" mass="29409">MDDEVLARTSLRILLAEDADVELVGECGTGREAVALVQELSPDLLLLDVQMPGMDGFEVLQRLAPERMPAVIFTTAYDAHALRAFEVHALDYLLKPFSDERFARALAHAKEHIQRGRVHELTRRLMGMLQGSAPPPAPPPAAPAPPSLEPVGGPLERIAFKDGGRVVFIGVDEVDWIEADDYYVQLHQGSRSHLLRESLRELELRLPQRRFARIHRSTIVNVSRVKELRPLAHGEAEVILHDGTTLRLSRSRREHLLSLLGMS</sequence>
<keyword evidence="1" id="KW-0597">Phosphoprotein</keyword>
<dbReference type="PROSITE" id="PS50930">
    <property type="entry name" value="HTH_LYTTR"/>
    <property type="match status" value="1"/>
</dbReference>
<gene>
    <name evidence="5" type="ORF">JY651_23495</name>
</gene>
<protein>
    <submittedName>
        <fullName evidence="5">Response regulator transcription factor</fullName>
    </submittedName>
</protein>
<dbReference type="PANTHER" id="PTHR37299:SF1">
    <property type="entry name" value="STAGE 0 SPORULATION PROTEIN A HOMOLOG"/>
    <property type="match status" value="1"/>
</dbReference>
<dbReference type="InterPro" id="IPR007492">
    <property type="entry name" value="LytTR_DNA-bd_dom"/>
</dbReference>
<dbReference type="SMART" id="SM00448">
    <property type="entry name" value="REC"/>
    <property type="match status" value="1"/>
</dbReference>
<feature type="region of interest" description="Disordered" evidence="2">
    <location>
        <begin position="129"/>
        <end position="149"/>
    </location>
</feature>
<evidence type="ECO:0000313" key="6">
    <source>
        <dbReference type="Proteomes" id="UP000662747"/>
    </source>
</evidence>
<dbReference type="SUPFAM" id="SSF52172">
    <property type="entry name" value="CheY-like"/>
    <property type="match status" value="1"/>
</dbReference>
<name>A0ABX7PCD1_9BACT</name>
<evidence type="ECO:0000256" key="1">
    <source>
        <dbReference type="PROSITE-ProRule" id="PRU00169"/>
    </source>
</evidence>
<evidence type="ECO:0000259" key="3">
    <source>
        <dbReference type="PROSITE" id="PS50110"/>
    </source>
</evidence>
<dbReference type="SMART" id="SM00850">
    <property type="entry name" value="LytTR"/>
    <property type="match status" value="1"/>
</dbReference>
<dbReference type="InterPro" id="IPR011006">
    <property type="entry name" value="CheY-like_superfamily"/>
</dbReference>
<accession>A0ABX7PCD1</accession>
<dbReference type="InterPro" id="IPR046947">
    <property type="entry name" value="LytR-like"/>
</dbReference>
<dbReference type="InterPro" id="IPR001789">
    <property type="entry name" value="Sig_transdc_resp-reg_receiver"/>
</dbReference>
<dbReference type="Gene3D" id="2.40.50.1020">
    <property type="entry name" value="LytTr DNA-binding domain"/>
    <property type="match status" value="1"/>
</dbReference>
<feature type="modified residue" description="4-aspartylphosphate" evidence="1">
    <location>
        <position position="48"/>
    </location>
</feature>
<reference evidence="5 6" key="1">
    <citation type="submission" date="2021-02" db="EMBL/GenBank/DDBJ databases">
        <title>De Novo genome assembly of isolated myxobacteria.</title>
        <authorList>
            <person name="Stevens D.C."/>
        </authorList>
    </citation>
    <scope>NUCLEOTIDE SEQUENCE [LARGE SCALE GENOMIC DNA]</scope>
    <source>
        <strain evidence="6">SCPEA02</strain>
    </source>
</reference>
<organism evidence="5 6">
    <name type="scientific">Pyxidicoccus parkwayensis</name>
    <dbReference type="NCBI Taxonomy" id="2813578"/>
    <lineage>
        <taxon>Bacteria</taxon>
        <taxon>Pseudomonadati</taxon>
        <taxon>Myxococcota</taxon>
        <taxon>Myxococcia</taxon>
        <taxon>Myxococcales</taxon>
        <taxon>Cystobacterineae</taxon>
        <taxon>Myxococcaceae</taxon>
        <taxon>Pyxidicoccus</taxon>
    </lineage>
</organism>
<dbReference type="PANTHER" id="PTHR37299">
    <property type="entry name" value="TRANSCRIPTIONAL REGULATOR-RELATED"/>
    <property type="match status" value="1"/>
</dbReference>
<keyword evidence="6" id="KW-1185">Reference proteome</keyword>
<dbReference type="EMBL" id="CP071090">
    <property type="protein sequence ID" value="QSQ28224.1"/>
    <property type="molecule type" value="Genomic_DNA"/>
</dbReference>